<evidence type="ECO:0000256" key="2">
    <source>
        <dbReference type="SAM" id="SignalP"/>
    </source>
</evidence>
<accession>A0ABU5N145</accession>
<comment type="caution">
    <text evidence="4">The sequence shown here is derived from an EMBL/GenBank/DDBJ whole genome shotgun (WGS) entry which is preliminary data.</text>
</comment>
<dbReference type="EMBL" id="JARVCO010000012">
    <property type="protein sequence ID" value="MDZ8120076.1"/>
    <property type="molecule type" value="Genomic_DNA"/>
</dbReference>
<protein>
    <submittedName>
        <fullName evidence="4">LptA/OstA family protein</fullName>
    </submittedName>
</protein>
<dbReference type="InterPro" id="IPR005653">
    <property type="entry name" value="OstA-like_N"/>
</dbReference>
<reference evidence="4 5" key="1">
    <citation type="journal article" date="2024" name="Appl. Environ. Microbiol.">
        <title>Pontiella agarivorans sp. nov., a novel marine anaerobic bacterium capable of degrading macroalgal polysaccharides and fixing nitrogen.</title>
        <authorList>
            <person name="Liu N."/>
            <person name="Kivenson V."/>
            <person name="Peng X."/>
            <person name="Cui Z."/>
            <person name="Lankiewicz T.S."/>
            <person name="Gosselin K.M."/>
            <person name="English C.J."/>
            <person name="Blair E.M."/>
            <person name="O'Malley M.A."/>
            <person name="Valentine D.L."/>
        </authorList>
    </citation>
    <scope>NUCLEOTIDE SEQUENCE [LARGE SCALE GENOMIC DNA]</scope>
    <source>
        <strain evidence="4 5">NLcol2</strain>
    </source>
</reference>
<evidence type="ECO:0000313" key="5">
    <source>
        <dbReference type="Proteomes" id="UP001290861"/>
    </source>
</evidence>
<evidence type="ECO:0000259" key="3">
    <source>
        <dbReference type="Pfam" id="PF03968"/>
    </source>
</evidence>
<dbReference type="PANTHER" id="PTHR36504:SF1">
    <property type="entry name" value="LIPOPOLYSACCHARIDE EXPORT SYSTEM PROTEIN LPTA"/>
    <property type="match status" value="1"/>
</dbReference>
<dbReference type="Pfam" id="PF03968">
    <property type="entry name" value="LptD_N"/>
    <property type="match status" value="2"/>
</dbReference>
<dbReference type="RefSeq" id="WP_322609852.1">
    <property type="nucleotide sequence ID" value="NZ_JARVCO010000012.1"/>
</dbReference>
<organism evidence="4 5">
    <name type="scientific">Pontiella agarivorans</name>
    <dbReference type="NCBI Taxonomy" id="3038953"/>
    <lineage>
        <taxon>Bacteria</taxon>
        <taxon>Pseudomonadati</taxon>
        <taxon>Kiritimatiellota</taxon>
        <taxon>Kiritimatiellia</taxon>
        <taxon>Kiritimatiellales</taxon>
        <taxon>Pontiellaceae</taxon>
        <taxon>Pontiella</taxon>
    </lineage>
</organism>
<gene>
    <name evidence="4" type="ORF">P9H32_15705</name>
</gene>
<dbReference type="InterPro" id="IPR052037">
    <property type="entry name" value="LPS_export_LptA"/>
</dbReference>
<name>A0ABU5N145_9BACT</name>
<proteinExistence type="predicted"/>
<feature type="domain" description="Organic solvent tolerance-like N-terminal" evidence="3">
    <location>
        <begin position="94"/>
        <end position="185"/>
    </location>
</feature>
<sequence>MIRDFLVFAALLLLVSCSPSSDTKMDESQWADIEAIAADAETVPDPGRMPESRVPTSGPAVGEEFAPFFQRLEAMKAVEREAGETLLSGRGLTLDYDLRSIMLNERVVVQDDEGRLTADALIGRFSVSNTVEFIEAEGRVTLVSSNRTATADHVIYNHHSGFVKLEGRASVAQAGNRLSGERIQLWVRDDRRMICEPNALLEISGDSALELEGVEGGAELDTEIRSDRAVYDEAQGVAELVGNVRVRDPRAAMNCDRVRLFLKDEHEIDWIEAVGGVIIQSDDRRALAGRALYHADEGKFTLEDEPKVKQGLNVMTGDRILFWHENRRLLCEPNARVLLYLDEETKAKFLKDLDE</sequence>
<dbReference type="Proteomes" id="UP001290861">
    <property type="component" value="Unassembled WGS sequence"/>
</dbReference>
<feature type="domain" description="Organic solvent tolerance-like N-terminal" evidence="3">
    <location>
        <begin position="223"/>
        <end position="321"/>
    </location>
</feature>
<feature type="signal peptide" evidence="2">
    <location>
        <begin position="1"/>
        <end position="21"/>
    </location>
</feature>
<evidence type="ECO:0000256" key="1">
    <source>
        <dbReference type="ARBA" id="ARBA00022729"/>
    </source>
</evidence>
<dbReference type="PANTHER" id="PTHR36504">
    <property type="entry name" value="LIPOPOLYSACCHARIDE EXPORT SYSTEM PROTEIN LPTA"/>
    <property type="match status" value="1"/>
</dbReference>
<feature type="chain" id="PRO_5046511921" evidence="2">
    <location>
        <begin position="22"/>
        <end position="355"/>
    </location>
</feature>
<dbReference type="PROSITE" id="PS51257">
    <property type="entry name" value="PROKAR_LIPOPROTEIN"/>
    <property type="match status" value="1"/>
</dbReference>
<keyword evidence="5" id="KW-1185">Reference proteome</keyword>
<dbReference type="Gene3D" id="2.60.450.10">
    <property type="entry name" value="Lipopolysaccharide (LPS) transport protein A like domain"/>
    <property type="match status" value="2"/>
</dbReference>
<keyword evidence="1 2" id="KW-0732">Signal</keyword>
<evidence type="ECO:0000313" key="4">
    <source>
        <dbReference type="EMBL" id="MDZ8120076.1"/>
    </source>
</evidence>